<evidence type="ECO:0000313" key="2">
    <source>
        <dbReference type="EMBL" id="KAJ7025213.1"/>
    </source>
</evidence>
<keyword evidence="1" id="KW-0732">Signal</keyword>
<protein>
    <submittedName>
        <fullName evidence="2">Uncharacterized protein</fullName>
    </submittedName>
</protein>
<accession>A0AAD6SCK1</accession>
<dbReference type="AlphaFoldDB" id="A0AAD6SCK1"/>
<feature type="chain" id="PRO_5042198368" evidence="1">
    <location>
        <begin position="17"/>
        <end position="137"/>
    </location>
</feature>
<organism evidence="2 3">
    <name type="scientific">Mycena alexandri</name>
    <dbReference type="NCBI Taxonomy" id="1745969"/>
    <lineage>
        <taxon>Eukaryota</taxon>
        <taxon>Fungi</taxon>
        <taxon>Dikarya</taxon>
        <taxon>Basidiomycota</taxon>
        <taxon>Agaricomycotina</taxon>
        <taxon>Agaricomycetes</taxon>
        <taxon>Agaricomycetidae</taxon>
        <taxon>Agaricales</taxon>
        <taxon>Marasmiineae</taxon>
        <taxon>Mycenaceae</taxon>
        <taxon>Mycena</taxon>
    </lineage>
</organism>
<gene>
    <name evidence="2" type="ORF">C8F04DRAFT_1129267</name>
</gene>
<reference evidence="2" key="1">
    <citation type="submission" date="2023-03" db="EMBL/GenBank/DDBJ databases">
        <title>Massive genome expansion in bonnet fungi (Mycena s.s.) driven by repeated elements and novel gene families across ecological guilds.</title>
        <authorList>
            <consortium name="Lawrence Berkeley National Laboratory"/>
            <person name="Harder C.B."/>
            <person name="Miyauchi S."/>
            <person name="Viragh M."/>
            <person name="Kuo A."/>
            <person name="Thoen E."/>
            <person name="Andreopoulos B."/>
            <person name="Lu D."/>
            <person name="Skrede I."/>
            <person name="Drula E."/>
            <person name="Henrissat B."/>
            <person name="Morin E."/>
            <person name="Kohler A."/>
            <person name="Barry K."/>
            <person name="LaButti K."/>
            <person name="Morin E."/>
            <person name="Salamov A."/>
            <person name="Lipzen A."/>
            <person name="Mereny Z."/>
            <person name="Hegedus B."/>
            <person name="Baldrian P."/>
            <person name="Stursova M."/>
            <person name="Weitz H."/>
            <person name="Taylor A."/>
            <person name="Grigoriev I.V."/>
            <person name="Nagy L.G."/>
            <person name="Martin F."/>
            <person name="Kauserud H."/>
        </authorList>
    </citation>
    <scope>NUCLEOTIDE SEQUENCE</scope>
    <source>
        <strain evidence="2">CBHHK200</strain>
    </source>
</reference>
<keyword evidence="3" id="KW-1185">Reference proteome</keyword>
<evidence type="ECO:0000313" key="3">
    <source>
        <dbReference type="Proteomes" id="UP001218188"/>
    </source>
</evidence>
<sequence>MYTYVACCLLLRPVTIFHCNQVLCLCARLCYHTSSSSLETYPSFSCFPPILAIFLPRWPSGMGERRKLRPSFRVPFKVGIKDSGPPLIAREQLGHKGMSSSASLFFQPSYITWGLVPPFQVLSLSPLSVQCNVLQHI</sequence>
<dbReference type="EMBL" id="JARJCM010000157">
    <property type="protein sequence ID" value="KAJ7025213.1"/>
    <property type="molecule type" value="Genomic_DNA"/>
</dbReference>
<feature type="signal peptide" evidence="1">
    <location>
        <begin position="1"/>
        <end position="16"/>
    </location>
</feature>
<proteinExistence type="predicted"/>
<dbReference type="Proteomes" id="UP001218188">
    <property type="component" value="Unassembled WGS sequence"/>
</dbReference>
<comment type="caution">
    <text evidence="2">The sequence shown here is derived from an EMBL/GenBank/DDBJ whole genome shotgun (WGS) entry which is preliminary data.</text>
</comment>
<evidence type="ECO:0000256" key="1">
    <source>
        <dbReference type="SAM" id="SignalP"/>
    </source>
</evidence>
<name>A0AAD6SCK1_9AGAR</name>